<evidence type="ECO:0000313" key="2">
    <source>
        <dbReference type="Proteomes" id="UP001497392"/>
    </source>
</evidence>
<comment type="caution">
    <text evidence="1">The sequence shown here is derived from an EMBL/GenBank/DDBJ whole genome shotgun (WGS) entry which is preliminary data.</text>
</comment>
<reference evidence="1 2" key="1">
    <citation type="submission" date="2024-06" db="EMBL/GenBank/DDBJ databases">
        <authorList>
            <person name="Kraege A."/>
            <person name="Thomma B."/>
        </authorList>
    </citation>
    <scope>NUCLEOTIDE SEQUENCE [LARGE SCALE GENOMIC DNA]</scope>
</reference>
<dbReference type="EMBL" id="CAXHTA020000011">
    <property type="protein sequence ID" value="CAL5224639.1"/>
    <property type="molecule type" value="Genomic_DNA"/>
</dbReference>
<keyword evidence="2" id="KW-1185">Reference proteome</keyword>
<gene>
    <name evidence="1" type="primary">g7357</name>
    <name evidence="1" type="ORF">VP750_LOCUS6298</name>
</gene>
<name>A0ABP1G021_9CHLO</name>
<sequence>MQPRLSSSGRKRILCEDGQTKLVMHRMFYLPKQLTWVGFTQEKEVLEAQKRDRWVPKVGSMIFIPRMKGNFKVVSVKGDQVNVQLGALKINVALDEIRRQ</sequence>
<dbReference type="Proteomes" id="UP001497392">
    <property type="component" value="Unassembled WGS sequence"/>
</dbReference>
<organism evidence="1 2">
    <name type="scientific">Coccomyxa viridis</name>
    <dbReference type="NCBI Taxonomy" id="1274662"/>
    <lineage>
        <taxon>Eukaryota</taxon>
        <taxon>Viridiplantae</taxon>
        <taxon>Chlorophyta</taxon>
        <taxon>core chlorophytes</taxon>
        <taxon>Trebouxiophyceae</taxon>
        <taxon>Trebouxiophyceae incertae sedis</taxon>
        <taxon>Coccomyxaceae</taxon>
        <taxon>Coccomyxa</taxon>
    </lineage>
</organism>
<accession>A0ABP1G021</accession>
<proteinExistence type="predicted"/>
<evidence type="ECO:0000313" key="1">
    <source>
        <dbReference type="EMBL" id="CAL5224639.1"/>
    </source>
</evidence>
<protein>
    <submittedName>
        <fullName evidence="1">G7357 protein</fullName>
    </submittedName>
</protein>